<dbReference type="EMBL" id="NGUO01000008">
    <property type="protein sequence ID" value="OWS71889.1"/>
    <property type="molecule type" value="Genomic_DNA"/>
</dbReference>
<dbReference type="InterPro" id="IPR011324">
    <property type="entry name" value="Cytotoxic_necrot_fac-like_cat"/>
</dbReference>
<dbReference type="HAMAP" id="MF_01440">
    <property type="entry name" value="CheD"/>
    <property type="match status" value="1"/>
</dbReference>
<dbReference type="NCBIfam" id="NF010013">
    <property type="entry name" value="PRK13487.1"/>
    <property type="match status" value="1"/>
</dbReference>
<keyword evidence="1 3" id="KW-0145">Chemotaxis</keyword>
<dbReference type="AlphaFoldDB" id="A0A254PZA8"/>
<comment type="function">
    <text evidence="3">Probably deamidates glutamine residues to glutamate on methyl-accepting chemotaxis receptors (MCPs), playing an important role in chemotaxis.</text>
</comment>
<dbReference type="PANTHER" id="PTHR35147">
    <property type="entry name" value="CHEMORECEPTOR GLUTAMINE DEAMIDASE CHED-RELATED"/>
    <property type="match status" value="1"/>
</dbReference>
<reference evidence="4 5" key="1">
    <citation type="submission" date="2017-05" db="EMBL/GenBank/DDBJ databases">
        <title>Polynucleobacter sp. MWH-K35W1 isolated from the permanently anoxic monimolimnion of a meromictic lake.</title>
        <authorList>
            <person name="Hahn M.W."/>
        </authorList>
    </citation>
    <scope>NUCLEOTIDE SEQUENCE [LARGE SCALE GENOMIC DNA]</scope>
    <source>
        <strain evidence="4 5">MWH-K35W1</strain>
    </source>
</reference>
<keyword evidence="5" id="KW-1185">Reference proteome</keyword>
<name>A0A254PZA8_9BURK</name>
<dbReference type="CDD" id="cd16352">
    <property type="entry name" value="CheD"/>
    <property type="match status" value="1"/>
</dbReference>
<evidence type="ECO:0000313" key="5">
    <source>
        <dbReference type="Proteomes" id="UP000198104"/>
    </source>
</evidence>
<comment type="catalytic activity">
    <reaction evidence="3">
        <text>L-glutaminyl-[protein] + H2O = L-glutamyl-[protein] + NH4(+)</text>
        <dbReference type="Rhea" id="RHEA:16441"/>
        <dbReference type="Rhea" id="RHEA-COMP:10207"/>
        <dbReference type="Rhea" id="RHEA-COMP:10208"/>
        <dbReference type="ChEBI" id="CHEBI:15377"/>
        <dbReference type="ChEBI" id="CHEBI:28938"/>
        <dbReference type="ChEBI" id="CHEBI:29973"/>
        <dbReference type="ChEBI" id="CHEBI:30011"/>
        <dbReference type="EC" id="3.5.1.44"/>
    </reaction>
</comment>
<dbReference type="Gene3D" id="3.30.1330.200">
    <property type="match status" value="1"/>
</dbReference>
<keyword evidence="2 3" id="KW-0378">Hydrolase</keyword>
<dbReference type="GO" id="GO:0050568">
    <property type="term" value="F:protein-glutamine glutaminase activity"/>
    <property type="evidence" value="ECO:0007669"/>
    <property type="project" value="UniProtKB-UniRule"/>
</dbReference>
<dbReference type="GO" id="GO:0006935">
    <property type="term" value="P:chemotaxis"/>
    <property type="evidence" value="ECO:0007669"/>
    <property type="project" value="UniProtKB-UniRule"/>
</dbReference>
<gene>
    <name evidence="3" type="primary">cheD</name>
    <name evidence="4" type="ORF">CBI30_05405</name>
</gene>
<dbReference type="Pfam" id="PF03975">
    <property type="entry name" value="CheD"/>
    <property type="match status" value="1"/>
</dbReference>
<evidence type="ECO:0000313" key="4">
    <source>
        <dbReference type="EMBL" id="OWS71889.1"/>
    </source>
</evidence>
<dbReference type="SUPFAM" id="SSF64438">
    <property type="entry name" value="CNF1/YfiH-like putative cysteine hydrolases"/>
    <property type="match status" value="1"/>
</dbReference>
<sequence>MLSKRTALNPPTEAISQNLYFDKTFNCEAVKIAPGEYYFTNKNMAIVTVLGSCVSACITDIKNGIGGMNHYMLPDSAIHKKDDPSSEMMRYGSYAMEILINEILKNGGRRENLEAKIFGGGNVLHGFNALNIGERNAIFVRKYLMDEGIRITGEDLVESYSRKVYFFPKTAEVFVKKIKLSSNLKLIKREKKYAQHINTKSISGDIELF</sequence>
<evidence type="ECO:0000256" key="1">
    <source>
        <dbReference type="ARBA" id="ARBA00022500"/>
    </source>
</evidence>
<dbReference type="OrthoDB" id="9807202at2"/>
<dbReference type="EC" id="3.5.1.44" evidence="3"/>
<accession>A0A254PZA8</accession>
<dbReference type="Proteomes" id="UP000198104">
    <property type="component" value="Unassembled WGS sequence"/>
</dbReference>
<dbReference type="RefSeq" id="WP_088527291.1">
    <property type="nucleotide sequence ID" value="NZ_NGUO01000008.1"/>
</dbReference>
<dbReference type="InterPro" id="IPR005659">
    <property type="entry name" value="Chemorcpt_Glu_NH3ase_CheD"/>
</dbReference>
<dbReference type="InterPro" id="IPR038592">
    <property type="entry name" value="CheD-like_sf"/>
</dbReference>
<comment type="caution">
    <text evidence="4">The sequence shown here is derived from an EMBL/GenBank/DDBJ whole genome shotgun (WGS) entry which is preliminary data.</text>
</comment>
<protein>
    <recommendedName>
        <fullName evidence="3">Probable chemoreceptor glutamine deamidase CheD</fullName>
        <ecNumber evidence="3">3.5.1.44</ecNumber>
    </recommendedName>
</protein>
<comment type="similarity">
    <text evidence="3">Belongs to the CheD family.</text>
</comment>
<evidence type="ECO:0000256" key="2">
    <source>
        <dbReference type="ARBA" id="ARBA00022801"/>
    </source>
</evidence>
<organism evidence="4 5">
    <name type="scientific">Polynucleobacter aenigmaticus</name>
    <dbReference type="NCBI Taxonomy" id="1743164"/>
    <lineage>
        <taxon>Bacteria</taxon>
        <taxon>Pseudomonadati</taxon>
        <taxon>Pseudomonadota</taxon>
        <taxon>Betaproteobacteria</taxon>
        <taxon>Burkholderiales</taxon>
        <taxon>Burkholderiaceae</taxon>
        <taxon>Polynucleobacter</taxon>
    </lineage>
</organism>
<evidence type="ECO:0000256" key="3">
    <source>
        <dbReference type="HAMAP-Rule" id="MF_01440"/>
    </source>
</evidence>
<proteinExistence type="inferred from homology"/>
<dbReference type="PANTHER" id="PTHR35147:SF2">
    <property type="entry name" value="CHEMORECEPTOR GLUTAMINE DEAMIDASE CHED-RELATED"/>
    <property type="match status" value="1"/>
</dbReference>